<dbReference type="Gene3D" id="2.40.30.170">
    <property type="match status" value="1"/>
</dbReference>
<dbReference type="SUPFAM" id="SSF111369">
    <property type="entry name" value="HlyD-like secretion proteins"/>
    <property type="match status" value="2"/>
</dbReference>
<dbReference type="Proteomes" id="UP000529637">
    <property type="component" value="Unassembled WGS sequence"/>
</dbReference>
<keyword evidence="6 10" id="KW-0812">Transmembrane</keyword>
<evidence type="ECO:0000256" key="10">
    <source>
        <dbReference type="SAM" id="Phobius"/>
    </source>
</evidence>
<dbReference type="InterPro" id="IPR050739">
    <property type="entry name" value="MFP"/>
</dbReference>
<dbReference type="EMBL" id="JABWMJ010000007">
    <property type="protein sequence ID" value="NUZ07075.1"/>
    <property type="molecule type" value="Genomic_DNA"/>
</dbReference>
<feature type="compositionally biased region" description="Low complexity" evidence="9">
    <location>
        <begin position="424"/>
        <end position="433"/>
    </location>
</feature>
<gene>
    <name evidence="12" type="ORF">HQN59_15020</name>
</gene>
<comment type="caution">
    <text evidence="12">The sequence shown here is derived from an EMBL/GenBank/DDBJ whole genome shotgun (WGS) entry which is preliminary data.</text>
</comment>
<evidence type="ECO:0000256" key="1">
    <source>
        <dbReference type="ARBA" id="ARBA00004377"/>
    </source>
</evidence>
<dbReference type="InterPro" id="IPR058633">
    <property type="entry name" value="EmrA/FarA_HH"/>
</dbReference>
<evidence type="ECO:0000256" key="3">
    <source>
        <dbReference type="ARBA" id="ARBA00022448"/>
    </source>
</evidence>
<dbReference type="FunFam" id="2.40.30.170:FF:000003">
    <property type="entry name" value="Multidrug resistance protein A"/>
    <property type="match status" value="1"/>
</dbReference>
<proteinExistence type="inferred from homology"/>
<dbReference type="GO" id="GO:0046677">
    <property type="term" value="P:response to antibiotic"/>
    <property type="evidence" value="ECO:0007669"/>
    <property type="project" value="UniProtKB-ARBA"/>
</dbReference>
<dbReference type="AlphaFoldDB" id="A0A7Y6NPQ3"/>
<dbReference type="Gene3D" id="1.10.287.470">
    <property type="entry name" value="Helix hairpin bin"/>
    <property type="match status" value="2"/>
</dbReference>
<evidence type="ECO:0000256" key="4">
    <source>
        <dbReference type="ARBA" id="ARBA00022475"/>
    </source>
</evidence>
<evidence type="ECO:0000256" key="5">
    <source>
        <dbReference type="ARBA" id="ARBA00022519"/>
    </source>
</evidence>
<feature type="region of interest" description="Disordered" evidence="9">
    <location>
        <begin position="1"/>
        <end position="27"/>
    </location>
</feature>
<feature type="compositionally biased region" description="Low complexity" evidence="9">
    <location>
        <begin position="7"/>
        <end position="27"/>
    </location>
</feature>
<dbReference type="PANTHER" id="PTHR30386:SF19">
    <property type="entry name" value="MULTIDRUG EXPORT PROTEIN EMRA-RELATED"/>
    <property type="match status" value="1"/>
</dbReference>
<evidence type="ECO:0000313" key="13">
    <source>
        <dbReference type="Proteomes" id="UP000529637"/>
    </source>
</evidence>
<evidence type="ECO:0000256" key="2">
    <source>
        <dbReference type="ARBA" id="ARBA00009477"/>
    </source>
</evidence>
<comment type="similarity">
    <text evidence="2">Belongs to the membrane fusion protein (MFP) (TC 8.A.1) family.</text>
</comment>
<keyword evidence="8 10" id="KW-0472">Membrane</keyword>
<dbReference type="GO" id="GO:0005886">
    <property type="term" value="C:plasma membrane"/>
    <property type="evidence" value="ECO:0007669"/>
    <property type="project" value="UniProtKB-SubCell"/>
</dbReference>
<evidence type="ECO:0000256" key="9">
    <source>
        <dbReference type="SAM" id="MobiDB-lite"/>
    </source>
</evidence>
<protein>
    <submittedName>
        <fullName evidence="12">HlyD family efflux transporter periplasmic adaptor subunit</fullName>
    </submittedName>
</protein>
<keyword evidence="4" id="KW-1003">Cell membrane</keyword>
<keyword evidence="13" id="KW-1185">Reference proteome</keyword>
<dbReference type="GO" id="GO:0015721">
    <property type="term" value="P:bile acid and bile salt transport"/>
    <property type="evidence" value="ECO:0007669"/>
    <property type="project" value="UniProtKB-ARBA"/>
</dbReference>
<keyword evidence="3" id="KW-0813">Transport</keyword>
<feature type="domain" description="Multidrug export protein EmrA/FarA alpha-helical hairpin" evidence="11">
    <location>
        <begin position="110"/>
        <end position="243"/>
    </location>
</feature>
<feature type="compositionally biased region" description="Low complexity" evidence="9">
    <location>
        <begin position="445"/>
        <end position="473"/>
    </location>
</feature>
<dbReference type="RefSeq" id="WP_176069937.1">
    <property type="nucleotide sequence ID" value="NZ_JABWMJ010000007.1"/>
</dbReference>
<evidence type="ECO:0000256" key="7">
    <source>
        <dbReference type="ARBA" id="ARBA00022989"/>
    </source>
</evidence>
<keyword evidence="5" id="KW-0997">Cell inner membrane</keyword>
<feature type="region of interest" description="Disordered" evidence="9">
    <location>
        <begin position="424"/>
        <end position="473"/>
    </location>
</feature>
<dbReference type="PANTHER" id="PTHR30386">
    <property type="entry name" value="MEMBRANE FUSION SUBUNIT OF EMRAB-TOLC MULTIDRUG EFFLUX PUMP"/>
    <property type="match status" value="1"/>
</dbReference>
<feature type="transmembrane region" description="Helical" evidence="10">
    <location>
        <begin position="37"/>
        <end position="58"/>
    </location>
</feature>
<sequence>MKSNDNATPTAGAANAPATPAATAVPARTGNPARKKALLGVTALVLLAGIAYGIYYLLVLDHYESTDNAYVQGNVVQLTPQVGGTVVAINADETDFVKAGTTLVKLDPADAHVALEQAEAQLAQAVREARILYVNNNTYNAQISARVADVARARSDVARAQDDVNRRAPLVASGAVGAEEFNHANAQLAAARTALAAAEAGATAAREQLASNQSLTQGVAVEDHPNVLRAAARVREAYLALARVDLIAPVDGHIAKRSVQLGQRVQPGVPLMSVVSLGDLWVDANFKESQLRSVRIGQPVTLEADVYGKRVVYHGTIEGLGAGTGSAFALLPAQNATGNWIKVVQRVPVRIALDPKELAEHPLRVGLSMEAKVDVSNVQGPILSDATRQPTRAATQVFDQVNAGADAEVQRIIAANLGRAARPATAAPSNAATHGGPAGDQGATHADPASHASRAPAAAHTQTAAARVPASNR</sequence>
<keyword evidence="7 10" id="KW-1133">Transmembrane helix</keyword>
<comment type="subcellular location">
    <subcellularLocation>
        <location evidence="1">Cell inner membrane</location>
        <topology evidence="1">Single-pass membrane protein</topology>
    </subcellularLocation>
</comment>
<evidence type="ECO:0000256" key="6">
    <source>
        <dbReference type="ARBA" id="ARBA00022692"/>
    </source>
</evidence>
<organism evidence="12 13">
    <name type="scientific">Piscinibacter koreensis</name>
    <dbReference type="NCBI Taxonomy" id="2742824"/>
    <lineage>
        <taxon>Bacteria</taxon>
        <taxon>Pseudomonadati</taxon>
        <taxon>Pseudomonadota</taxon>
        <taxon>Betaproteobacteria</taxon>
        <taxon>Burkholderiales</taxon>
        <taxon>Sphaerotilaceae</taxon>
        <taxon>Piscinibacter</taxon>
    </lineage>
</organism>
<evidence type="ECO:0000259" key="11">
    <source>
        <dbReference type="Pfam" id="PF25885"/>
    </source>
</evidence>
<name>A0A7Y6NPQ3_9BURK</name>
<evidence type="ECO:0000256" key="8">
    <source>
        <dbReference type="ARBA" id="ARBA00023136"/>
    </source>
</evidence>
<dbReference type="Pfam" id="PF25885">
    <property type="entry name" value="HH_EMRA"/>
    <property type="match status" value="1"/>
</dbReference>
<dbReference type="GO" id="GO:1990961">
    <property type="term" value="P:xenobiotic detoxification by transmembrane export across the plasma membrane"/>
    <property type="evidence" value="ECO:0007669"/>
    <property type="project" value="UniProtKB-ARBA"/>
</dbReference>
<accession>A0A7Y6NPQ3</accession>
<evidence type="ECO:0000313" key="12">
    <source>
        <dbReference type="EMBL" id="NUZ07075.1"/>
    </source>
</evidence>
<dbReference type="Gene3D" id="2.40.50.100">
    <property type="match status" value="1"/>
</dbReference>
<reference evidence="12 13" key="1">
    <citation type="submission" date="2020-06" db="EMBL/GenBank/DDBJ databases">
        <title>Schlegella sp. ID0723 isolated from air conditioner.</title>
        <authorList>
            <person name="Kim D.Y."/>
            <person name="Kim D.-U."/>
        </authorList>
    </citation>
    <scope>NUCLEOTIDE SEQUENCE [LARGE SCALE GENOMIC DNA]</scope>
    <source>
        <strain evidence="12 13">ID0723</strain>
    </source>
</reference>